<feature type="domain" description="C2" evidence="3">
    <location>
        <begin position="210"/>
        <end position="329"/>
    </location>
</feature>
<evidence type="ECO:0000313" key="4">
    <source>
        <dbReference type="EMBL" id="SSW98555.1"/>
    </source>
</evidence>
<dbReference type="PRINTS" id="PR00360">
    <property type="entry name" value="C2DOMAIN"/>
</dbReference>
<dbReference type="GO" id="GO:0001786">
    <property type="term" value="F:phosphatidylserine binding"/>
    <property type="evidence" value="ECO:0007669"/>
    <property type="project" value="TreeGrafter"/>
</dbReference>
<evidence type="ECO:0000256" key="2">
    <source>
        <dbReference type="SAM" id="Phobius"/>
    </source>
</evidence>
<dbReference type="GO" id="GO:0005544">
    <property type="term" value="F:calcium-dependent phospholipid binding"/>
    <property type="evidence" value="ECO:0007669"/>
    <property type="project" value="TreeGrafter"/>
</dbReference>
<evidence type="ECO:0000256" key="1">
    <source>
        <dbReference type="SAM" id="MobiDB-lite"/>
    </source>
</evidence>
<dbReference type="FunFam" id="2.60.40.150:FF:000211">
    <property type="entry name" value="synaptotagmin-5 isoform X1"/>
    <property type="match status" value="1"/>
</dbReference>
<dbReference type="InterPro" id="IPR000008">
    <property type="entry name" value="C2_dom"/>
</dbReference>
<dbReference type="GO" id="GO:0048488">
    <property type="term" value="P:synaptic vesicle endocytosis"/>
    <property type="evidence" value="ECO:0007669"/>
    <property type="project" value="TreeGrafter"/>
</dbReference>
<reference evidence="5" key="2">
    <citation type="submission" date="2018-07" db="EMBL/GenBank/DDBJ databases">
        <authorList>
            <person name="Quirk P.G."/>
            <person name="Krulwich T.A."/>
        </authorList>
    </citation>
    <scope>NUCLEOTIDE SEQUENCE</scope>
</reference>
<dbReference type="SUPFAM" id="SSF49562">
    <property type="entry name" value="C2 domain (Calcium/lipid-binding domain, CaLB)"/>
    <property type="match status" value="2"/>
</dbReference>
<feature type="region of interest" description="Disordered" evidence="1">
    <location>
        <begin position="87"/>
        <end position="160"/>
    </location>
</feature>
<keyword evidence="2" id="KW-0472">Membrane</keyword>
<dbReference type="GO" id="GO:0030672">
    <property type="term" value="C:synaptic vesicle membrane"/>
    <property type="evidence" value="ECO:0007669"/>
    <property type="project" value="TreeGrafter"/>
</dbReference>
<dbReference type="GO" id="GO:0030276">
    <property type="term" value="F:clathrin binding"/>
    <property type="evidence" value="ECO:0007669"/>
    <property type="project" value="TreeGrafter"/>
</dbReference>
<feature type="compositionally biased region" description="Polar residues" evidence="1">
    <location>
        <begin position="117"/>
        <end position="131"/>
    </location>
</feature>
<dbReference type="PANTHER" id="PTHR10024:SF373">
    <property type="entry name" value="MIP05618P"/>
    <property type="match status" value="1"/>
</dbReference>
<dbReference type="GO" id="GO:0031045">
    <property type="term" value="C:dense core granule"/>
    <property type="evidence" value="ECO:0007669"/>
    <property type="project" value="TreeGrafter"/>
</dbReference>
<sequence>MDSIIKFDDISLSQVAIYAVLSFVIVTLLGALIYITCSKKYKLNWFEKNLLDQAKEREELRQSFYNVNEYNSREALVESGTPFSVDPVAGSSRSLNRHNGSPSSIDDPTFWVPPTLHKQSSMLGDLQSSADESMPQTPSSPTSSNRSLPLSTHSVPIARTDKHVVLTNTSPARPKVASMQAKLDHTKIDMSLYKAPKESPSKVMPVPEETKGSVHLMITYDPSAGLLTVRLMEAQNLHPREFSGTADPYAKIRLLPDKSTVYQTKIHKKTLNPVFDEDFVFEVRSTTITRRSLEILMYDFDAYSRHVCIGGLTIALSQVELSDRVELWKQLASCPDQNQKIELGDLMVSLSYLPSAERLTVVIIKARNLRVVDDTRNSSDPFVKVSLVHNNKRLKKKKTTVFRNTVNPVFNEAFSFDVSKDMLKTSLIEFLVLHDSLLGTNELLGRAVIGNKSDIRQEERIFFDEMLRTKTAIAQWIPLTDPRAEQQKSAVK</sequence>
<dbReference type="Gene3D" id="2.60.40.150">
    <property type="entry name" value="C2 domain"/>
    <property type="match status" value="2"/>
</dbReference>
<dbReference type="GO" id="GO:0005886">
    <property type="term" value="C:plasma membrane"/>
    <property type="evidence" value="ECO:0007669"/>
    <property type="project" value="TreeGrafter"/>
</dbReference>
<keyword evidence="2" id="KW-1133">Transmembrane helix</keyword>
<feature type="domain" description="C2" evidence="3">
    <location>
        <begin position="342"/>
        <end position="465"/>
    </location>
</feature>
<dbReference type="EMBL" id="UFQT01000047">
    <property type="protein sequence ID" value="SSX18941.1"/>
    <property type="molecule type" value="Genomic_DNA"/>
</dbReference>
<organism evidence="4">
    <name type="scientific">Culicoides sonorensis</name>
    <name type="common">Biting midge</name>
    <dbReference type="NCBI Taxonomy" id="179676"/>
    <lineage>
        <taxon>Eukaryota</taxon>
        <taxon>Metazoa</taxon>
        <taxon>Ecdysozoa</taxon>
        <taxon>Arthropoda</taxon>
        <taxon>Hexapoda</taxon>
        <taxon>Insecta</taxon>
        <taxon>Pterygota</taxon>
        <taxon>Neoptera</taxon>
        <taxon>Endopterygota</taxon>
        <taxon>Diptera</taxon>
        <taxon>Nematocera</taxon>
        <taxon>Chironomoidea</taxon>
        <taxon>Ceratopogonidae</taxon>
        <taxon>Ceratopogoninae</taxon>
        <taxon>Culicoides</taxon>
        <taxon>Monoculicoides</taxon>
    </lineage>
</organism>
<proteinExistence type="predicted"/>
<dbReference type="SMART" id="SM00239">
    <property type="entry name" value="C2"/>
    <property type="match status" value="2"/>
</dbReference>
<feature type="transmembrane region" description="Helical" evidence="2">
    <location>
        <begin position="15"/>
        <end position="35"/>
    </location>
</feature>
<reference evidence="4" key="1">
    <citation type="submission" date="2018-04" db="EMBL/GenBank/DDBJ databases">
        <authorList>
            <person name="Go L.Y."/>
            <person name="Mitchell J.A."/>
        </authorList>
    </citation>
    <scope>NUCLEOTIDE SEQUENCE</scope>
    <source>
        <tissue evidence="4">Whole organism</tissue>
    </source>
</reference>
<evidence type="ECO:0000259" key="3">
    <source>
        <dbReference type="PROSITE" id="PS50004"/>
    </source>
</evidence>
<dbReference type="GO" id="GO:0005509">
    <property type="term" value="F:calcium ion binding"/>
    <property type="evidence" value="ECO:0007669"/>
    <property type="project" value="TreeGrafter"/>
</dbReference>
<dbReference type="GO" id="GO:0048791">
    <property type="term" value="P:calcium ion-regulated exocytosis of neurotransmitter"/>
    <property type="evidence" value="ECO:0007669"/>
    <property type="project" value="TreeGrafter"/>
</dbReference>
<feature type="compositionally biased region" description="Polar residues" evidence="1">
    <location>
        <begin position="91"/>
        <end position="106"/>
    </location>
</feature>
<dbReference type="AlphaFoldDB" id="A0A336K536"/>
<dbReference type="PANTHER" id="PTHR10024">
    <property type="entry name" value="SYNAPTOTAGMIN"/>
    <property type="match status" value="1"/>
</dbReference>
<dbReference type="GO" id="GO:0000149">
    <property type="term" value="F:SNARE binding"/>
    <property type="evidence" value="ECO:0007669"/>
    <property type="project" value="TreeGrafter"/>
</dbReference>
<dbReference type="InterPro" id="IPR035892">
    <property type="entry name" value="C2_domain_sf"/>
</dbReference>
<dbReference type="GO" id="GO:0030424">
    <property type="term" value="C:axon"/>
    <property type="evidence" value="ECO:0007669"/>
    <property type="project" value="TreeGrafter"/>
</dbReference>
<gene>
    <name evidence="4" type="primary">CSON011185</name>
</gene>
<keyword evidence="2" id="KW-0812">Transmembrane</keyword>
<dbReference type="EMBL" id="UFQS01000047">
    <property type="protein sequence ID" value="SSW98555.1"/>
    <property type="molecule type" value="Genomic_DNA"/>
</dbReference>
<accession>A0A336K536</accession>
<feature type="compositionally biased region" description="Low complexity" evidence="1">
    <location>
        <begin position="133"/>
        <end position="152"/>
    </location>
</feature>
<name>A0A336K536_CULSO</name>
<dbReference type="PROSITE" id="PS50004">
    <property type="entry name" value="C2"/>
    <property type="match status" value="2"/>
</dbReference>
<evidence type="ECO:0000313" key="5">
    <source>
        <dbReference type="EMBL" id="SSX18941.1"/>
    </source>
</evidence>
<dbReference type="Pfam" id="PF00168">
    <property type="entry name" value="C2"/>
    <property type="match status" value="2"/>
</dbReference>
<protein>
    <submittedName>
        <fullName evidence="4">CSON011185 protein</fullName>
    </submittedName>
</protein>
<dbReference type="VEuPathDB" id="VectorBase:CSON011185"/>
<dbReference type="CDD" id="cd00276">
    <property type="entry name" value="C2B_Synaptotagmin"/>
    <property type="match status" value="1"/>
</dbReference>